<dbReference type="Gene3D" id="3.40.50.720">
    <property type="entry name" value="NAD(P)-binding Rossmann-like Domain"/>
    <property type="match status" value="1"/>
</dbReference>
<evidence type="ECO:0000259" key="1">
    <source>
        <dbReference type="Pfam" id="PF01370"/>
    </source>
</evidence>
<reference evidence="2 3" key="1">
    <citation type="submission" date="2020-03" db="EMBL/GenBank/DDBJ databases">
        <title>Genomic Encyclopedia of Type Strains, Phase IV (KMG-IV): sequencing the most valuable type-strain genomes for metagenomic binning, comparative biology and taxonomic classification.</title>
        <authorList>
            <person name="Goeker M."/>
        </authorList>
    </citation>
    <scope>NUCLEOTIDE SEQUENCE [LARGE SCALE GENOMIC DNA]</scope>
    <source>
        <strain evidence="2 3">DSM 19867</strain>
    </source>
</reference>
<dbReference type="PANTHER" id="PTHR12126">
    <property type="entry name" value="NADH-UBIQUINONE OXIDOREDUCTASE 39 KDA SUBUNIT-RELATED"/>
    <property type="match status" value="1"/>
</dbReference>
<dbReference type="RefSeq" id="WP_167079896.1">
    <property type="nucleotide sequence ID" value="NZ_BAAADC010000001.1"/>
</dbReference>
<dbReference type="SUPFAM" id="SSF51735">
    <property type="entry name" value="NAD(P)-binding Rossmann-fold domains"/>
    <property type="match status" value="1"/>
</dbReference>
<dbReference type="EMBL" id="JAASRM010000001">
    <property type="protein sequence ID" value="NIK86836.1"/>
    <property type="molecule type" value="Genomic_DNA"/>
</dbReference>
<accession>A0A846MU07</accession>
<dbReference type="GO" id="GO:0044877">
    <property type="term" value="F:protein-containing complex binding"/>
    <property type="evidence" value="ECO:0007669"/>
    <property type="project" value="TreeGrafter"/>
</dbReference>
<feature type="domain" description="NAD-dependent epimerase/dehydratase" evidence="1">
    <location>
        <begin position="6"/>
        <end position="215"/>
    </location>
</feature>
<dbReference type="AlphaFoldDB" id="A0A846MU07"/>
<evidence type="ECO:0000313" key="3">
    <source>
        <dbReference type="Proteomes" id="UP000570514"/>
    </source>
</evidence>
<dbReference type="EC" id="1.6.99.3" evidence="2"/>
<gene>
    <name evidence="2" type="ORF">FHS83_000154</name>
</gene>
<dbReference type="FunFam" id="3.40.50.720:FF:000702">
    <property type="entry name" value="NADH dehydrogenase (Ubiquinone)"/>
    <property type="match status" value="1"/>
</dbReference>
<protein>
    <submittedName>
        <fullName evidence="2">NADH dehydrogenase</fullName>
        <ecNumber evidence="2">1.6.99.3</ecNumber>
    </submittedName>
</protein>
<organism evidence="2 3">
    <name type="scientific">Rhizomicrobium palustre</name>
    <dbReference type="NCBI Taxonomy" id="189966"/>
    <lineage>
        <taxon>Bacteria</taxon>
        <taxon>Pseudomonadati</taxon>
        <taxon>Pseudomonadota</taxon>
        <taxon>Alphaproteobacteria</taxon>
        <taxon>Micropepsales</taxon>
        <taxon>Micropepsaceae</taxon>
        <taxon>Rhizomicrobium</taxon>
    </lineage>
</organism>
<dbReference type="PANTHER" id="PTHR12126:SF11">
    <property type="entry name" value="NADH DEHYDROGENASE [UBIQUINONE] 1 ALPHA SUBCOMPLEX SUBUNIT 9, MITOCHONDRIAL"/>
    <property type="match status" value="1"/>
</dbReference>
<evidence type="ECO:0000313" key="2">
    <source>
        <dbReference type="EMBL" id="NIK86836.1"/>
    </source>
</evidence>
<sequence>MQNDLVVVFGASGFLGRHAVRALAKEGYRIRAVTRRPNLANFLLPAGQVGQIQIVKGNINREEDIAKAVAGAAIVVNCTGVLYGHGKQGFESINCDAPGRIARAALAAGVTSLVHVSALGADTESDSGYARSKGLGERNMREAFPRVTILRPSLVFGPEDSFFNRFAQMARFLPALPLIGGGQTKFQPVYVADVAAAILKAVQDVRTAGRTYQLGGPKTYSFKELLQFILAETGRKRLLLPLPSFIASVMGFVAELPSFLLPIRPVLTVDQVRLLKADNVVQPGAFTLDDLGITPASVESIVPGYLWRFHPKGQFKDQVAISAR</sequence>
<dbReference type="InterPro" id="IPR001509">
    <property type="entry name" value="Epimerase_deHydtase"/>
</dbReference>
<proteinExistence type="predicted"/>
<keyword evidence="3" id="KW-1185">Reference proteome</keyword>
<dbReference type="Proteomes" id="UP000570514">
    <property type="component" value="Unassembled WGS sequence"/>
</dbReference>
<comment type="caution">
    <text evidence="2">The sequence shown here is derived from an EMBL/GenBank/DDBJ whole genome shotgun (WGS) entry which is preliminary data.</text>
</comment>
<dbReference type="Pfam" id="PF01370">
    <property type="entry name" value="Epimerase"/>
    <property type="match status" value="1"/>
</dbReference>
<dbReference type="CDD" id="cd05271">
    <property type="entry name" value="NDUFA9_like_SDR_a"/>
    <property type="match status" value="1"/>
</dbReference>
<dbReference type="InterPro" id="IPR036291">
    <property type="entry name" value="NAD(P)-bd_dom_sf"/>
</dbReference>
<name>A0A846MU07_9PROT</name>
<dbReference type="GO" id="GO:0016491">
    <property type="term" value="F:oxidoreductase activity"/>
    <property type="evidence" value="ECO:0007669"/>
    <property type="project" value="UniProtKB-KW"/>
</dbReference>
<keyword evidence="2" id="KW-0560">Oxidoreductase</keyword>
<dbReference type="InterPro" id="IPR051207">
    <property type="entry name" value="ComplexI_NDUFA9_subunit"/>
</dbReference>